<dbReference type="SUPFAM" id="SSF52266">
    <property type="entry name" value="SGNH hydrolase"/>
    <property type="match status" value="1"/>
</dbReference>
<dbReference type="GO" id="GO:0016298">
    <property type="term" value="F:lipase activity"/>
    <property type="evidence" value="ECO:0007669"/>
    <property type="project" value="InterPro"/>
</dbReference>
<dbReference type="STRING" id="933084.A0A067PXI6"/>
<dbReference type="InterPro" id="IPR036514">
    <property type="entry name" value="SGNH_hydro_sf"/>
</dbReference>
<organism evidence="2 3">
    <name type="scientific">Jaapia argillacea MUCL 33604</name>
    <dbReference type="NCBI Taxonomy" id="933084"/>
    <lineage>
        <taxon>Eukaryota</taxon>
        <taxon>Fungi</taxon>
        <taxon>Dikarya</taxon>
        <taxon>Basidiomycota</taxon>
        <taxon>Agaricomycotina</taxon>
        <taxon>Agaricomycetes</taxon>
        <taxon>Agaricomycetidae</taxon>
        <taxon>Jaapiales</taxon>
        <taxon>Jaapiaceae</taxon>
        <taxon>Jaapia</taxon>
    </lineage>
</organism>
<dbReference type="PROSITE" id="PS01098">
    <property type="entry name" value="LIPASE_GDSL_SER"/>
    <property type="match status" value="1"/>
</dbReference>
<name>A0A067PXI6_9AGAM</name>
<dbReference type="PANTHER" id="PTHR14209:SF19">
    <property type="entry name" value="ISOAMYL ACETATE-HYDROLYZING ESTERASE 1 HOMOLOG"/>
    <property type="match status" value="1"/>
</dbReference>
<keyword evidence="3" id="KW-1185">Reference proteome</keyword>
<dbReference type="PANTHER" id="PTHR14209">
    <property type="entry name" value="ISOAMYL ACETATE-HYDROLYZING ESTERASE 1"/>
    <property type="match status" value="1"/>
</dbReference>
<feature type="domain" description="SGNH hydrolase-type esterase" evidence="1">
    <location>
        <begin position="11"/>
        <end position="205"/>
    </location>
</feature>
<dbReference type="Gene3D" id="3.40.50.1110">
    <property type="entry name" value="SGNH hydrolase"/>
    <property type="match status" value="1"/>
</dbReference>
<dbReference type="AlphaFoldDB" id="A0A067PXI6"/>
<dbReference type="Proteomes" id="UP000027265">
    <property type="component" value="Unassembled WGS sequence"/>
</dbReference>
<dbReference type="EMBL" id="KL197715">
    <property type="protein sequence ID" value="KDQ59533.1"/>
    <property type="molecule type" value="Genomic_DNA"/>
</dbReference>
<proteinExistence type="predicted"/>
<dbReference type="InterPro" id="IPR045136">
    <property type="entry name" value="Iah1-like"/>
</dbReference>
<evidence type="ECO:0000259" key="1">
    <source>
        <dbReference type="Pfam" id="PF13472"/>
    </source>
</evidence>
<dbReference type="InterPro" id="IPR013830">
    <property type="entry name" value="SGNH_hydro"/>
</dbReference>
<dbReference type="HOGENOM" id="CLU_051989_0_0_1"/>
<protein>
    <recommendedName>
        <fullName evidence="1">SGNH hydrolase-type esterase domain-containing protein</fullName>
    </recommendedName>
</protein>
<dbReference type="Pfam" id="PF13472">
    <property type="entry name" value="Lipase_GDSL_2"/>
    <property type="match status" value="1"/>
</dbReference>
<dbReference type="OrthoDB" id="671439at2759"/>
<dbReference type="GO" id="GO:0006629">
    <property type="term" value="P:lipid metabolic process"/>
    <property type="evidence" value="ECO:0007669"/>
    <property type="project" value="InterPro"/>
</dbReference>
<dbReference type="InParanoid" id="A0A067PXI6"/>
<sequence length="249" mass="27908">MAAYVQDVIMLLGDSLTQGGVEPYGFSQRLSATYVRKLDVLNRGFGGYTTEWAIPVFEQIFAKQHEQQHVPKVRLLTIFYGANDAALAPSPQHVELPTYKSNLTKLIHMVTSPSSQWYSPETKIILIAPPPVNPVQWAEHIGGVSDRKFEVTKLYAEAVKEVGATEGLPVVDSWTGIWDKTGHDQSKLPTYLSDGLHLTPAGYEVIYDGIMKIITETYPELHPDKIRFVVKAWDEIDYKNHRQSLVIGA</sequence>
<gene>
    <name evidence="2" type="ORF">JAAARDRAFT_33109</name>
</gene>
<dbReference type="CDD" id="cd01838">
    <property type="entry name" value="Isoamyl_acetate_hydrolase_like"/>
    <property type="match status" value="1"/>
</dbReference>
<reference evidence="3" key="1">
    <citation type="journal article" date="2014" name="Proc. Natl. Acad. Sci. U.S.A.">
        <title>Extensive sampling of basidiomycete genomes demonstrates inadequacy of the white-rot/brown-rot paradigm for wood decay fungi.</title>
        <authorList>
            <person name="Riley R."/>
            <person name="Salamov A.A."/>
            <person name="Brown D.W."/>
            <person name="Nagy L.G."/>
            <person name="Floudas D."/>
            <person name="Held B.W."/>
            <person name="Levasseur A."/>
            <person name="Lombard V."/>
            <person name="Morin E."/>
            <person name="Otillar R."/>
            <person name="Lindquist E.A."/>
            <person name="Sun H."/>
            <person name="LaButti K.M."/>
            <person name="Schmutz J."/>
            <person name="Jabbour D."/>
            <person name="Luo H."/>
            <person name="Baker S.E."/>
            <person name="Pisabarro A.G."/>
            <person name="Walton J.D."/>
            <person name="Blanchette R.A."/>
            <person name="Henrissat B."/>
            <person name="Martin F."/>
            <person name="Cullen D."/>
            <person name="Hibbett D.S."/>
            <person name="Grigoriev I.V."/>
        </authorList>
    </citation>
    <scope>NUCLEOTIDE SEQUENCE [LARGE SCALE GENOMIC DNA]</scope>
    <source>
        <strain evidence="3">MUCL 33604</strain>
    </source>
</reference>
<evidence type="ECO:0000313" key="3">
    <source>
        <dbReference type="Proteomes" id="UP000027265"/>
    </source>
</evidence>
<dbReference type="FunCoup" id="A0A067PXI6">
    <property type="interactions" value="102"/>
</dbReference>
<accession>A0A067PXI6</accession>
<dbReference type="InterPro" id="IPR008265">
    <property type="entry name" value="Lipase_GDSL_AS"/>
</dbReference>
<evidence type="ECO:0000313" key="2">
    <source>
        <dbReference type="EMBL" id="KDQ59533.1"/>
    </source>
</evidence>